<evidence type="ECO:0000313" key="4">
    <source>
        <dbReference type="Proteomes" id="UP000466442"/>
    </source>
</evidence>
<evidence type="ECO:0000313" key="3">
    <source>
        <dbReference type="EMBL" id="KAF6205683.1"/>
    </source>
</evidence>
<protein>
    <recommendedName>
        <fullName evidence="2">DUF4780 domain-containing protein</fullName>
    </recommendedName>
</protein>
<keyword evidence="4" id="KW-1185">Reference proteome</keyword>
<feature type="region of interest" description="Disordered" evidence="1">
    <location>
        <begin position="10"/>
        <end position="32"/>
    </location>
</feature>
<feature type="domain" description="DUF4780" evidence="2">
    <location>
        <begin position="36"/>
        <end position="176"/>
    </location>
</feature>
<name>A0A8S9X9S5_APOLU</name>
<proteinExistence type="predicted"/>
<comment type="caution">
    <text evidence="3">The sequence shown here is derived from an EMBL/GenBank/DDBJ whole genome shotgun (WGS) entry which is preliminary data.</text>
</comment>
<accession>A0A8S9X9S5</accession>
<evidence type="ECO:0000259" key="2">
    <source>
        <dbReference type="Pfam" id="PF16012"/>
    </source>
</evidence>
<evidence type="ECO:0000256" key="1">
    <source>
        <dbReference type="SAM" id="MobiDB-lite"/>
    </source>
</evidence>
<sequence>MVLLPLMQKKPPAKKRCETGSGQPRVSPGAYSDALSSTKMAVTHGNHPAERLSDVEANLVYGSIVRAAMDSPAGQGPQFCSGYTSNGVVYVTCSNGRSKGWLEEQVAELKPWDGASLRTGPAKDLADLAWVKVGVWIPTEFLDRSDARKLIPLFEAQNPGLSTREWKLLNTKADPKGAFARLPQPFRLLTPGRARVSQSSNTSKGGPHSTRRSDHRIWRSSRLSAMTSTWSASNASVCYEHDFLDQRTPVIHLASSKTVNWNSKWAFLIYSNDVEDISSLTHFIRFADDTTAIIKGDTFEEVCRMTDIMIEETREWMNSNKMCLNEGKTATIDVTLRPAEAKCNEPVKYLGVMLDPTLTWSDHCHYLMNKVPPYF</sequence>
<organism evidence="3 4">
    <name type="scientific">Apolygus lucorum</name>
    <name type="common">Small green plant bug</name>
    <name type="synonym">Lygocoris lucorum</name>
    <dbReference type="NCBI Taxonomy" id="248454"/>
    <lineage>
        <taxon>Eukaryota</taxon>
        <taxon>Metazoa</taxon>
        <taxon>Ecdysozoa</taxon>
        <taxon>Arthropoda</taxon>
        <taxon>Hexapoda</taxon>
        <taxon>Insecta</taxon>
        <taxon>Pterygota</taxon>
        <taxon>Neoptera</taxon>
        <taxon>Paraneoptera</taxon>
        <taxon>Hemiptera</taxon>
        <taxon>Heteroptera</taxon>
        <taxon>Panheteroptera</taxon>
        <taxon>Cimicomorpha</taxon>
        <taxon>Miridae</taxon>
        <taxon>Mirini</taxon>
        <taxon>Apolygus</taxon>
    </lineage>
</organism>
<dbReference type="Proteomes" id="UP000466442">
    <property type="component" value="Linkage Group LG9"/>
</dbReference>
<gene>
    <name evidence="3" type="ORF">GE061_019856</name>
</gene>
<dbReference type="InterPro" id="IPR031961">
    <property type="entry name" value="DUF4780"/>
</dbReference>
<dbReference type="Pfam" id="PF16012">
    <property type="entry name" value="DUF4780"/>
    <property type="match status" value="1"/>
</dbReference>
<feature type="region of interest" description="Disordered" evidence="1">
    <location>
        <begin position="192"/>
        <end position="215"/>
    </location>
</feature>
<dbReference type="AlphaFoldDB" id="A0A8S9X9S5"/>
<dbReference type="OrthoDB" id="6631167at2759"/>
<reference evidence="3" key="1">
    <citation type="journal article" date="2021" name="Mol. Ecol. Resour.">
        <title>Apolygus lucorum genome provides insights into omnivorousness and mesophyll feeding.</title>
        <authorList>
            <person name="Liu Y."/>
            <person name="Liu H."/>
            <person name="Wang H."/>
            <person name="Huang T."/>
            <person name="Liu B."/>
            <person name="Yang B."/>
            <person name="Yin L."/>
            <person name="Li B."/>
            <person name="Zhang Y."/>
            <person name="Zhang S."/>
            <person name="Jiang F."/>
            <person name="Zhang X."/>
            <person name="Ren Y."/>
            <person name="Wang B."/>
            <person name="Wang S."/>
            <person name="Lu Y."/>
            <person name="Wu K."/>
            <person name="Fan W."/>
            <person name="Wang G."/>
        </authorList>
    </citation>
    <scope>NUCLEOTIDE SEQUENCE</scope>
    <source>
        <strain evidence="3">12Hb</strain>
    </source>
</reference>
<dbReference type="EMBL" id="WIXP02000009">
    <property type="protein sequence ID" value="KAF6205683.1"/>
    <property type="molecule type" value="Genomic_DNA"/>
</dbReference>